<gene>
    <name evidence="3" type="ORF">SDC9_141628</name>
</gene>
<evidence type="ECO:0000256" key="2">
    <source>
        <dbReference type="SAM" id="Phobius"/>
    </source>
</evidence>
<keyword evidence="2" id="KW-1133">Transmembrane helix</keyword>
<feature type="transmembrane region" description="Helical" evidence="2">
    <location>
        <begin position="106"/>
        <end position="124"/>
    </location>
</feature>
<feature type="region of interest" description="Disordered" evidence="1">
    <location>
        <begin position="1"/>
        <end position="42"/>
    </location>
</feature>
<protein>
    <submittedName>
        <fullName evidence="3">Uncharacterized protein</fullName>
    </submittedName>
</protein>
<organism evidence="3">
    <name type="scientific">bioreactor metagenome</name>
    <dbReference type="NCBI Taxonomy" id="1076179"/>
    <lineage>
        <taxon>unclassified sequences</taxon>
        <taxon>metagenomes</taxon>
        <taxon>ecological metagenomes</taxon>
    </lineage>
</organism>
<proteinExistence type="predicted"/>
<reference evidence="3" key="1">
    <citation type="submission" date="2019-08" db="EMBL/GenBank/DDBJ databases">
        <authorList>
            <person name="Kucharzyk K."/>
            <person name="Murdoch R.W."/>
            <person name="Higgins S."/>
            <person name="Loffler F."/>
        </authorList>
    </citation>
    <scope>NUCLEOTIDE SEQUENCE</scope>
</reference>
<accession>A0A645E1M1</accession>
<comment type="caution">
    <text evidence="3">The sequence shown here is derived from an EMBL/GenBank/DDBJ whole genome shotgun (WGS) entry which is preliminary data.</text>
</comment>
<evidence type="ECO:0000313" key="3">
    <source>
        <dbReference type="EMBL" id="MPM94482.1"/>
    </source>
</evidence>
<keyword evidence="2" id="KW-0812">Transmembrane</keyword>
<evidence type="ECO:0000256" key="1">
    <source>
        <dbReference type="SAM" id="MobiDB-lite"/>
    </source>
</evidence>
<keyword evidence="2" id="KW-0472">Membrane</keyword>
<dbReference type="EMBL" id="VSSQ01041106">
    <property type="protein sequence ID" value="MPM94482.1"/>
    <property type="molecule type" value="Genomic_DNA"/>
</dbReference>
<dbReference type="AlphaFoldDB" id="A0A645E1M1"/>
<name>A0A645E1M1_9ZZZZ</name>
<sequence>MAASSRCRTNQFSTQPAMMLDVNSSTPVKAANSSDPPQGLSESMTCRASFSLMAECPKALASSSEMPSTAGKTMSRLPRMAATCERTRCVSSSTNSFSLPSASMSLSLAAMAGAVIAGCLVATVKCSNCTSTKLAA</sequence>